<keyword evidence="1" id="KW-0175">Coiled coil</keyword>
<dbReference type="RefSeq" id="WP_245227723.1">
    <property type="nucleotide sequence ID" value="NZ_BAAAEQ010000001.1"/>
</dbReference>
<gene>
    <name evidence="3" type="ORF">GGR96_000637</name>
</gene>
<feature type="transmembrane region" description="Helical" evidence="2">
    <location>
        <begin position="6"/>
        <end position="29"/>
    </location>
</feature>
<comment type="caution">
    <text evidence="3">The sequence shown here is derived from an EMBL/GenBank/DDBJ whole genome shotgun (WGS) entry which is preliminary data.</text>
</comment>
<reference evidence="3 4" key="1">
    <citation type="submission" date="2020-03" db="EMBL/GenBank/DDBJ databases">
        <title>Genomic Encyclopedia of Type Strains, Phase IV (KMG-IV): sequencing the most valuable type-strain genomes for metagenomic binning, comparative biology and taxonomic classification.</title>
        <authorList>
            <person name="Goeker M."/>
        </authorList>
    </citation>
    <scope>NUCLEOTIDE SEQUENCE [LARGE SCALE GENOMIC DNA]</scope>
    <source>
        <strain evidence="3 4">DSM 18888</strain>
    </source>
</reference>
<sequence>MSNMWAIAVPLIVLIAVVGPVWVVFHYITVWKRMKAEQRPQSPEQTAREKEAVAGLKQRAKRLETRVETLERLLDAEVAEWRNRI</sequence>
<evidence type="ECO:0000256" key="1">
    <source>
        <dbReference type="SAM" id="Coils"/>
    </source>
</evidence>
<proteinExistence type="predicted"/>
<keyword evidence="2" id="KW-1133">Transmembrane helix</keyword>
<name>A0ABX0WW37_9PROT</name>
<keyword evidence="2" id="KW-0812">Transmembrane</keyword>
<evidence type="ECO:0000313" key="4">
    <source>
        <dbReference type="Proteomes" id="UP000556869"/>
    </source>
</evidence>
<dbReference type="Pfam" id="PF06667">
    <property type="entry name" value="PspB"/>
    <property type="match status" value="1"/>
</dbReference>
<dbReference type="InterPro" id="IPR009554">
    <property type="entry name" value="Phageshock_PspB"/>
</dbReference>
<keyword evidence="2" id="KW-0472">Membrane</keyword>
<dbReference type="EMBL" id="JAATJD010000001">
    <property type="protein sequence ID" value="NJB73565.1"/>
    <property type="molecule type" value="Genomic_DNA"/>
</dbReference>
<dbReference type="Proteomes" id="UP000556869">
    <property type="component" value="Unassembled WGS sequence"/>
</dbReference>
<accession>A0ABX0WW37</accession>
<keyword evidence="4" id="KW-1185">Reference proteome</keyword>
<evidence type="ECO:0000313" key="3">
    <source>
        <dbReference type="EMBL" id="NJB73565.1"/>
    </source>
</evidence>
<organism evidence="3 4">
    <name type="scientific">Thalassospira tepidiphila</name>
    <dbReference type="NCBI Taxonomy" id="393657"/>
    <lineage>
        <taxon>Bacteria</taxon>
        <taxon>Pseudomonadati</taxon>
        <taxon>Pseudomonadota</taxon>
        <taxon>Alphaproteobacteria</taxon>
        <taxon>Rhodospirillales</taxon>
        <taxon>Thalassospiraceae</taxon>
        <taxon>Thalassospira</taxon>
    </lineage>
</organism>
<protein>
    <submittedName>
        <fullName evidence="3">Phage shock protein B</fullName>
    </submittedName>
</protein>
<feature type="coiled-coil region" evidence="1">
    <location>
        <begin position="46"/>
        <end position="80"/>
    </location>
</feature>
<evidence type="ECO:0000256" key="2">
    <source>
        <dbReference type="SAM" id="Phobius"/>
    </source>
</evidence>
<dbReference type="NCBIfam" id="TIGR02976">
    <property type="entry name" value="phageshock_pspB"/>
    <property type="match status" value="1"/>
</dbReference>